<comment type="caution">
    <text evidence="2">The sequence shown here is derived from an EMBL/GenBank/DDBJ whole genome shotgun (WGS) entry which is preliminary data.</text>
</comment>
<evidence type="ECO:0008006" key="4">
    <source>
        <dbReference type="Google" id="ProtNLM"/>
    </source>
</evidence>
<dbReference type="Proteomes" id="UP001500443">
    <property type="component" value="Unassembled WGS sequence"/>
</dbReference>
<organism evidence="2 3">
    <name type="scientific">Streptomyces synnematoformans</name>
    <dbReference type="NCBI Taxonomy" id="415721"/>
    <lineage>
        <taxon>Bacteria</taxon>
        <taxon>Bacillati</taxon>
        <taxon>Actinomycetota</taxon>
        <taxon>Actinomycetes</taxon>
        <taxon>Kitasatosporales</taxon>
        <taxon>Streptomycetaceae</taxon>
        <taxon>Streptomyces</taxon>
    </lineage>
</organism>
<sequence length="216" mass="23126">MNTVYVTQGRALMTRQAGHAGHRNGRIRAALGQWRQPPEFRIPPPLLDPATAAWVAEVLAEVEAAEALAARAVPEAAAASEAPEATDEATGPAGDGALVGAATGIWRALRKLDQDAGSLSAADLRQIRIQVRASRRALADDGLEIQEHDGEPFDSGLSLEALVFEDDPELTREVVLETVRPTVYFRGRRIQMGQVIVGRPAPQQTPGDETTKETPA</sequence>
<evidence type="ECO:0000256" key="1">
    <source>
        <dbReference type="SAM" id="MobiDB-lite"/>
    </source>
</evidence>
<gene>
    <name evidence="2" type="ORF">GCM10009802_59960</name>
</gene>
<name>A0ABP4KH09_9ACTN</name>
<evidence type="ECO:0000313" key="3">
    <source>
        <dbReference type="Proteomes" id="UP001500443"/>
    </source>
</evidence>
<dbReference type="EMBL" id="BAAAPF010000341">
    <property type="protein sequence ID" value="GAA1503051.1"/>
    <property type="molecule type" value="Genomic_DNA"/>
</dbReference>
<evidence type="ECO:0000313" key="2">
    <source>
        <dbReference type="EMBL" id="GAA1503051.1"/>
    </source>
</evidence>
<proteinExistence type="predicted"/>
<reference evidence="3" key="1">
    <citation type="journal article" date="2019" name="Int. J. Syst. Evol. Microbiol.">
        <title>The Global Catalogue of Microorganisms (GCM) 10K type strain sequencing project: providing services to taxonomists for standard genome sequencing and annotation.</title>
        <authorList>
            <consortium name="The Broad Institute Genomics Platform"/>
            <consortium name="The Broad Institute Genome Sequencing Center for Infectious Disease"/>
            <person name="Wu L."/>
            <person name="Ma J."/>
        </authorList>
    </citation>
    <scope>NUCLEOTIDE SEQUENCE [LARGE SCALE GENOMIC DNA]</scope>
    <source>
        <strain evidence="3">JCM 15481</strain>
    </source>
</reference>
<feature type="region of interest" description="Disordered" evidence="1">
    <location>
        <begin position="197"/>
        <end position="216"/>
    </location>
</feature>
<keyword evidence="3" id="KW-1185">Reference proteome</keyword>
<accession>A0ABP4KH09</accession>
<protein>
    <recommendedName>
        <fullName evidence="4">Nucleotide exchange factor GrpE</fullName>
    </recommendedName>
</protein>